<dbReference type="AlphaFoldDB" id="A0A179SB82"/>
<comment type="caution">
    <text evidence="1">The sequence shown here is derived from an EMBL/GenBank/DDBJ whole genome shotgun (WGS) entry which is preliminary data.</text>
</comment>
<reference evidence="1 2" key="1">
    <citation type="submission" date="2016-04" db="EMBL/GenBank/DDBJ databases">
        <authorList>
            <person name="Evans L.H."/>
            <person name="Alamgir A."/>
            <person name="Owens N."/>
            <person name="Weber N.D."/>
            <person name="Virtaneva K."/>
            <person name="Barbian K."/>
            <person name="Babar A."/>
            <person name="Rosenke K."/>
        </authorList>
    </citation>
    <scope>NUCLEOTIDE SEQUENCE [LARGE SCALE GENOMIC DNA]</scope>
    <source>
        <strain evidence="1 2">PMB02</strain>
    </source>
</reference>
<evidence type="ECO:0000313" key="1">
    <source>
        <dbReference type="EMBL" id="OAS24888.1"/>
    </source>
</evidence>
<gene>
    <name evidence="1" type="ORF">A5481_12410</name>
</gene>
<organism evidence="1 2">
    <name type="scientific">Methylobacterium platani</name>
    <dbReference type="NCBI Taxonomy" id="427683"/>
    <lineage>
        <taxon>Bacteria</taxon>
        <taxon>Pseudomonadati</taxon>
        <taxon>Pseudomonadota</taxon>
        <taxon>Alphaproteobacteria</taxon>
        <taxon>Hyphomicrobiales</taxon>
        <taxon>Methylobacteriaceae</taxon>
        <taxon>Methylobacterium</taxon>
    </lineage>
</organism>
<evidence type="ECO:0000313" key="2">
    <source>
        <dbReference type="Proteomes" id="UP000078316"/>
    </source>
</evidence>
<proteinExistence type="predicted"/>
<protein>
    <submittedName>
        <fullName evidence="1">Uncharacterized protein</fullName>
    </submittedName>
</protein>
<dbReference type="STRING" id="427683.A5481_12410"/>
<sequence>MEPERWPRPEGWTVVGRVGNLALAYDAERRAHLIGEGEPTQLDRDAVNAALAPAIDHAATRLWPGGWTYAVEAIFGIKRRNLAAERLARQGLPPSVLHVLAKATSSPDAEVLGGLILAMARYADACPGTANLNEGLAEAMDAAERAAGVIRAARAGKPAWPHRLKEWLGDPD</sequence>
<dbReference type="EMBL" id="LWHQ01000021">
    <property type="protein sequence ID" value="OAS24888.1"/>
    <property type="molecule type" value="Genomic_DNA"/>
</dbReference>
<name>A0A179SB82_9HYPH</name>
<accession>A0A179SB82</accession>
<dbReference type="Proteomes" id="UP000078316">
    <property type="component" value="Unassembled WGS sequence"/>
</dbReference>